<accession>A0ABR9IY50</accession>
<dbReference type="EMBL" id="JADBEC010000002">
    <property type="protein sequence ID" value="MBE1508098.1"/>
    <property type="molecule type" value="Genomic_DNA"/>
</dbReference>
<protein>
    <recommendedName>
        <fullName evidence="4">Questin oxidase family protein</fullName>
    </recommendedName>
</protein>
<evidence type="ECO:0000313" key="2">
    <source>
        <dbReference type="EMBL" id="MBE1508098.1"/>
    </source>
</evidence>
<dbReference type="RefSeq" id="WP_246517471.1">
    <property type="nucleotide sequence ID" value="NZ_BAAAVL010000002.1"/>
</dbReference>
<name>A0ABR9IY50_RHIVS</name>
<dbReference type="Proteomes" id="UP000620262">
    <property type="component" value="Unassembled WGS sequence"/>
</dbReference>
<reference evidence="2 3" key="1">
    <citation type="submission" date="2020-10" db="EMBL/GenBank/DDBJ databases">
        <title>Sequencing the genomes of 1000 actinobacteria strains.</title>
        <authorList>
            <person name="Klenk H.-P."/>
        </authorList>
    </citation>
    <scope>NUCLEOTIDE SEQUENCE [LARGE SCALE GENOMIC DNA]</scope>
    <source>
        <strain evidence="2 3">DSM 7307</strain>
    </source>
</reference>
<comment type="caution">
    <text evidence="2">The sequence shown here is derived from an EMBL/GenBank/DDBJ whole genome shotgun (WGS) entry which is preliminary data.</text>
</comment>
<evidence type="ECO:0000313" key="3">
    <source>
        <dbReference type="Proteomes" id="UP000620262"/>
    </source>
</evidence>
<sequence>MSQTISAMQASQLYRDEATGTRLRELIADVGRRSGEFPDDLANHLPMVLEAMARLGAPAARLEAYADHYTRSHAVPMQPPAISALDDATWRSALGRREREGDLRRYFSARVSKEGGSATARAVMPVLAPGIAASATHGLMRLAYAFLRNDDAEVAAALGYWAATYLAYEGIPAERTPDATDPLSCLIDMRADPALHNLDAPTHLLWKWIEAMGKLPAFRDRLGRLVAGPDFLDRIRPVSLALYAGTMSFEALHAVTGCHWLRLVSPNIGKPQSLAVHFWEVVMALYTKIGMPLPPTSEELEEWRHLPLPADAEIAAAAVASDDEHDHSLVFSAFEEYRYTGDRLYKVVAARRVGLIAG</sequence>
<organism evidence="2 3">
    <name type="scientific">Rhizobium viscosum</name>
    <name type="common">Arthrobacter viscosus</name>
    <dbReference type="NCBI Taxonomy" id="1673"/>
    <lineage>
        <taxon>Bacteria</taxon>
        <taxon>Pseudomonadati</taxon>
        <taxon>Pseudomonadota</taxon>
        <taxon>Alphaproteobacteria</taxon>
        <taxon>Hyphomicrobiales</taxon>
        <taxon>Rhizobiaceae</taxon>
        <taxon>Rhizobium/Agrobacterium group</taxon>
        <taxon>Rhizobium</taxon>
    </lineage>
</organism>
<evidence type="ECO:0000256" key="1">
    <source>
        <dbReference type="ARBA" id="ARBA00023002"/>
    </source>
</evidence>
<dbReference type="InterPro" id="IPR025337">
    <property type="entry name" value="Questin_oxidase-like"/>
</dbReference>
<keyword evidence="1" id="KW-0560">Oxidoreductase</keyword>
<evidence type="ECO:0008006" key="4">
    <source>
        <dbReference type="Google" id="ProtNLM"/>
    </source>
</evidence>
<proteinExistence type="predicted"/>
<gene>
    <name evidence="2" type="ORF">H4W29_005343</name>
</gene>
<dbReference type="Pfam" id="PF14027">
    <property type="entry name" value="Questin_oxidase"/>
    <property type="match status" value="1"/>
</dbReference>
<keyword evidence="3" id="KW-1185">Reference proteome</keyword>